<comment type="caution">
    <text evidence="2">The sequence shown here is derived from an EMBL/GenBank/DDBJ whole genome shotgun (WGS) entry which is preliminary data.</text>
</comment>
<protein>
    <submittedName>
        <fullName evidence="2">Uncharacterized protein</fullName>
    </submittedName>
</protein>
<dbReference type="Proteomes" id="UP000785679">
    <property type="component" value="Unassembled WGS sequence"/>
</dbReference>
<dbReference type="AlphaFoldDB" id="A0A8J8NXY4"/>
<gene>
    <name evidence="2" type="ORF">FGO68_gene4060</name>
</gene>
<dbReference type="OrthoDB" id="324992at2759"/>
<dbReference type="EMBL" id="RRYP01004014">
    <property type="protein sequence ID" value="TNV83248.1"/>
    <property type="molecule type" value="Genomic_DNA"/>
</dbReference>
<feature type="compositionally biased region" description="Polar residues" evidence="1">
    <location>
        <begin position="138"/>
        <end position="152"/>
    </location>
</feature>
<evidence type="ECO:0000313" key="3">
    <source>
        <dbReference type="Proteomes" id="UP000785679"/>
    </source>
</evidence>
<organism evidence="2 3">
    <name type="scientific">Halteria grandinella</name>
    <dbReference type="NCBI Taxonomy" id="5974"/>
    <lineage>
        <taxon>Eukaryota</taxon>
        <taxon>Sar</taxon>
        <taxon>Alveolata</taxon>
        <taxon>Ciliophora</taxon>
        <taxon>Intramacronucleata</taxon>
        <taxon>Spirotrichea</taxon>
        <taxon>Stichotrichia</taxon>
        <taxon>Sporadotrichida</taxon>
        <taxon>Halteriidae</taxon>
        <taxon>Halteria</taxon>
    </lineage>
</organism>
<reference evidence="2" key="1">
    <citation type="submission" date="2019-06" db="EMBL/GenBank/DDBJ databases">
        <authorList>
            <person name="Zheng W."/>
        </authorList>
    </citation>
    <scope>NUCLEOTIDE SEQUENCE</scope>
    <source>
        <strain evidence="2">QDHG01</strain>
    </source>
</reference>
<evidence type="ECO:0000256" key="1">
    <source>
        <dbReference type="SAM" id="MobiDB-lite"/>
    </source>
</evidence>
<keyword evidence="3" id="KW-1185">Reference proteome</keyword>
<proteinExistence type="predicted"/>
<sequence length="295" mass="33362">MTQEDNGPHVSVEIENSKFELHKKDNMRIMKLTQQTEFKKILESKVDINLKIAKILTNALNWKIDFSAFKGCKYTMTFPLVSEGIKQAGPSPQDKYEEYKNRNESNSIQTHANNNLITAKGIDEDIEEEIKNLSKNQYEDQQNAQNVESNRSIVPLETPKPKGPPPMFIKSTCCGQALLLSLKELVGTLEDNIGLRCDEAYLEDSAIRFLKDCFKPKKCSCQPYKFIFVDMDDPTISIKRFMTTVVAITKEQGVSILVYGCGTNENRARPQCTQAGAEFLKKPVTPDALRVTLPQ</sequence>
<evidence type="ECO:0000313" key="2">
    <source>
        <dbReference type="EMBL" id="TNV83248.1"/>
    </source>
</evidence>
<feature type="region of interest" description="Disordered" evidence="1">
    <location>
        <begin position="138"/>
        <end position="163"/>
    </location>
</feature>
<name>A0A8J8NXY4_HALGN</name>
<accession>A0A8J8NXY4</accession>